<evidence type="ECO:0000313" key="8">
    <source>
        <dbReference type="EMBL" id="CAB4861417.1"/>
    </source>
</evidence>
<dbReference type="InterPro" id="IPR036250">
    <property type="entry name" value="AcylCo_DH-like_C"/>
</dbReference>
<dbReference type="InterPro" id="IPR013786">
    <property type="entry name" value="AcylCoA_DH/ox_N"/>
</dbReference>
<dbReference type="PROSITE" id="PS00073">
    <property type="entry name" value="ACYL_COA_DH_2"/>
    <property type="match status" value="1"/>
</dbReference>
<dbReference type="SUPFAM" id="SSF47203">
    <property type="entry name" value="Acyl-CoA dehydrogenase C-terminal domain-like"/>
    <property type="match status" value="1"/>
</dbReference>
<dbReference type="Gene3D" id="1.20.140.10">
    <property type="entry name" value="Butyryl-CoA Dehydrogenase, subunit A, domain 3"/>
    <property type="match status" value="1"/>
</dbReference>
<evidence type="ECO:0000256" key="4">
    <source>
        <dbReference type="ARBA" id="ARBA00022827"/>
    </source>
</evidence>
<comment type="cofactor">
    <cofactor evidence="1">
        <name>FAD</name>
        <dbReference type="ChEBI" id="CHEBI:57692"/>
    </cofactor>
</comment>
<dbReference type="InterPro" id="IPR037069">
    <property type="entry name" value="AcylCoA_DH/ox_N_sf"/>
</dbReference>
<evidence type="ECO:0000259" key="6">
    <source>
        <dbReference type="Pfam" id="PF02770"/>
    </source>
</evidence>
<dbReference type="InterPro" id="IPR006089">
    <property type="entry name" value="Acyl-CoA_DH_CS"/>
</dbReference>
<keyword evidence="3" id="KW-0285">Flavoprotein</keyword>
<protein>
    <submittedName>
        <fullName evidence="8">Unannotated protein</fullName>
    </submittedName>
</protein>
<dbReference type="InterPro" id="IPR009100">
    <property type="entry name" value="AcylCoA_DH/oxidase_NM_dom_sf"/>
</dbReference>
<dbReference type="SUPFAM" id="SSF56645">
    <property type="entry name" value="Acyl-CoA dehydrogenase NM domain-like"/>
    <property type="match status" value="1"/>
</dbReference>
<dbReference type="Gene3D" id="2.40.110.10">
    <property type="entry name" value="Butyryl-CoA Dehydrogenase, subunit A, domain 2"/>
    <property type="match status" value="1"/>
</dbReference>
<keyword evidence="4" id="KW-0274">FAD</keyword>
<feature type="domain" description="Acyl-CoA oxidase/dehydrogenase middle" evidence="6">
    <location>
        <begin position="143"/>
        <end position="240"/>
    </location>
</feature>
<dbReference type="PANTHER" id="PTHR43884">
    <property type="entry name" value="ACYL-COA DEHYDROGENASE"/>
    <property type="match status" value="1"/>
</dbReference>
<feature type="domain" description="Acyl-CoA dehydrogenase/oxidase N-terminal" evidence="7">
    <location>
        <begin position="26"/>
        <end position="132"/>
    </location>
</feature>
<dbReference type="InterPro" id="IPR046373">
    <property type="entry name" value="Acyl-CoA_Oxase/DH_mid-dom_sf"/>
</dbReference>
<dbReference type="EMBL" id="CAFBLU010000002">
    <property type="protein sequence ID" value="CAB4861417.1"/>
    <property type="molecule type" value="Genomic_DNA"/>
</dbReference>
<sequence>MATTAPEPTADETPAPAPVKFSLELSDEQKEVKDWVHGFAEGVMRPAAHEWDEREEFPWEIVQEAAKIGLYGFDAMAQFFGDETGLSLPIVNEELFWGDAGIGMSIMGTGLAVAAIVGQGTGEQIGEWIPQCYGTADDVKIAAFCASEPEAGSDVSAQRTTAKYDEATNEWILNGQKSWATNGGIANVHVVTATVDKELGSRGHAAFIIPPGTKGCEQGAKVKKHGIRASHTADVHLDDCRIPGDCLLGGKEKLDERLARVREGKKSKGQASMQTFEATRPTVGAQALGIARAAYEYSLEYAKTREQFGRPIIDNQSIAFDLADMAMEIDAARLLVWRAAWMGRTGVEFKRAEGSMSKAKAGEVAVKATERAIQILGGNGYTREYPVERWHRDAKIYMIFEGTSEIQRVVISRAISGMRLR</sequence>
<dbReference type="GO" id="GO:0003995">
    <property type="term" value="F:acyl-CoA dehydrogenase activity"/>
    <property type="evidence" value="ECO:0007669"/>
    <property type="project" value="InterPro"/>
</dbReference>
<name>A0A6J7CSL3_9ZZZZ</name>
<proteinExistence type="inferred from homology"/>
<gene>
    <name evidence="8" type="ORF">UFOPK3444_00196</name>
</gene>
<dbReference type="AlphaFoldDB" id="A0A6J7CSL3"/>
<evidence type="ECO:0000259" key="5">
    <source>
        <dbReference type="Pfam" id="PF00441"/>
    </source>
</evidence>
<organism evidence="8">
    <name type="scientific">freshwater metagenome</name>
    <dbReference type="NCBI Taxonomy" id="449393"/>
    <lineage>
        <taxon>unclassified sequences</taxon>
        <taxon>metagenomes</taxon>
        <taxon>ecological metagenomes</taxon>
    </lineage>
</organism>
<dbReference type="InterPro" id="IPR006091">
    <property type="entry name" value="Acyl-CoA_Oxase/DH_mid-dom"/>
</dbReference>
<accession>A0A6J7CSL3</accession>
<feature type="domain" description="Acyl-CoA dehydrogenase/oxidase C-terminal" evidence="5">
    <location>
        <begin position="271"/>
        <end position="415"/>
    </location>
</feature>
<evidence type="ECO:0000256" key="1">
    <source>
        <dbReference type="ARBA" id="ARBA00001974"/>
    </source>
</evidence>
<dbReference type="InterPro" id="IPR009075">
    <property type="entry name" value="AcylCo_DH/oxidase_C"/>
</dbReference>
<evidence type="ECO:0000256" key="2">
    <source>
        <dbReference type="ARBA" id="ARBA00009347"/>
    </source>
</evidence>
<dbReference type="Pfam" id="PF02770">
    <property type="entry name" value="Acyl-CoA_dh_M"/>
    <property type="match status" value="1"/>
</dbReference>
<reference evidence="8" key="1">
    <citation type="submission" date="2020-05" db="EMBL/GenBank/DDBJ databases">
        <authorList>
            <person name="Chiriac C."/>
            <person name="Salcher M."/>
            <person name="Ghai R."/>
            <person name="Kavagutti S V."/>
        </authorList>
    </citation>
    <scope>NUCLEOTIDE SEQUENCE</scope>
</reference>
<evidence type="ECO:0000256" key="3">
    <source>
        <dbReference type="ARBA" id="ARBA00022630"/>
    </source>
</evidence>
<dbReference type="GO" id="GO:0050660">
    <property type="term" value="F:flavin adenine dinucleotide binding"/>
    <property type="evidence" value="ECO:0007669"/>
    <property type="project" value="InterPro"/>
</dbReference>
<dbReference type="PANTHER" id="PTHR43884:SF12">
    <property type="entry name" value="ISOVALERYL-COA DEHYDROGENASE, MITOCHONDRIAL-RELATED"/>
    <property type="match status" value="1"/>
</dbReference>
<comment type="similarity">
    <text evidence="2">Belongs to the acyl-CoA dehydrogenase family.</text>
</comment>
<evidence type="ECO:0000259" key="7">
    <source>
        <dbReference type="Pfam" id="PF02771"/>
    </source>
</evidence>
<dbReference type="Pfam" id="PF00441">
    <property type="entry name" value="Acyl-CoA_dh_1"/>
    <property type="match status" value="1"/>
</dbReference>
<dbReference type="Pfam" id="PF02771">
    <property type="entry name" value="Acyl-CoA_dh_N"/>
    <property type="match status" value="1"/>
</dbReference>
<dbReference type="Gene3D" id="1.10.540.10">
    <property type="entry name" value="Acyl-CoA dehydrogenase/oxidase, N-terminal domain"/>
    <property type="match status" value="1"/>
</dbReference>
<dbReference type="FunFam" id="1.20.140.10:FF:000004">
    <property type="entry name" value="Acyl-CoA dehydrogenase FadE25"/>
    <property type="match status" value="1"/>
</dbReference>